<accession>A0AAD4HP31</accession>
<organism evidence="6 7">
    <name type="scientific">Suillus fuscotomentosus</name>
    <dbReference type="NCBI Taxonomy" id="1912939"/>
    <lineage>
        <taxon>Eukaryota</taxon>
        <taxon>Fungi</taxon>
        <taxon>Dikarya</taxon>
        <taxon>Basidiomycota</taxon>
        <taxon>Agaricomycotina</taxon>
        <taxon>Agaricomycetes</taxon>
        <taxon>Agaricomycetidae</taxon>
        <taxon>Boletales</taxon>
        <taxon>Suillineae</taxon>
        <taxon>Suillaceae</taxon>
        <taxon>Suillus</taxon>
    </lineage>
</organism>
<comment type="subcellular location">
    <subcellularLocation>
        <location evidence="1">Nucleus</location>
    </subcellularLocation>
</comment>
<dbReference type="EMBL" id="JABBWK010000012">
    <property type="protein sequence ID" value="KAG1903597.1"/>
    <property type="molecule type" value="Genomic_DNA"/>
</dbReference>
<protein>
    <submittedName>
        <fullName evidence="6">Uncharacterized protein</fullName>
    </submittedName>
</protein>
<dbReference type="GeneID" id="64663461"/>
<comment type="caution">
    <text evidence="6">The sequence shown here is derived from an EMBL/GenBank/DDBJ whole genome shotgun (WGS) entry which is preliminary data.</text>
</comment>
<dbReference type="PANTHER" id="PTHR12780">
    <property type="entry name" value="RNA POLYMERASE III DNA DIRECTED , 39KD SUBUNIT-RELATED"/>
    <property type="match status" value="1"/>
</dbReference>
<evidence type="ECO:0000256" key="2">
    <source>
        <dbReference type="ARBA" id="ARBA00011038"/>
    </source>
</evidence>
<evidence type="ECO:0000256" key="3">
    <source>
        <dbReference type="ARBA" id="ARBA00022478"/>
    </source>
</evidence>
<dbReference type="AlphaFoldDB" id="A0AAD4HP31"/>
<dbReference type="InterPro" id="IPR036388">
    <property type="entry name" value="WH-like_DNA-bd_sf"/>
</dbReference>
<keyword evidence="5" id="KW-0539">Nucleus</keyword>
<sequence>MFNPEEQQLHQAALSSSEKASSTLPITHNFKYPMLKVLSNAAGVISFRAVMKNEIKVKKDMSGEEAMVLSHIHASANEDIWTKYLKAKTELHQTSIDRYSKLLVQKQLVKAVRVLPFKVLGAFPHMLALCYASTKIARSTSSRTQGYNLQSSLRMDHGTLTTNMTRNYQAPLNCILTVFFSGSPSQNKTPPKTNANSTSLAMRPPIHLPSTFSVFLTKRKITETRLGIERIEML</sequence>
<dbReference type="GO" id="GO:0006383">
    <property type="term" value="P:transcription by RNA polymerase III"/>
    <property type="evidence" value="ECO:0007669"/>
    <property type="project" value="InterPro"/>
</dbReference>
<proteinExistence type="inferred from homology"/>
<evidence type="ECO:0000256" key="1">
    <source>
        <dbReference type="ARBA" id="ARBA00004123"/>
    </source>
</evidence>
<evidence type="ECO:0000256" key="4">
    <source>
        <dbReference type="ARBA" id="ARBA00023163"/>
    </source>
</evidence>
<dbReference type="RefSeq" id="XP_041229172.1">
    <property type="nucleotide sequence ID" value="XM_041369163.1"/>
</dbReference>
<dbReference type="GO" id="GO:0005666">
    <property type="term" value="C:RNA polymerase III complex"/>
    <property type="evidence" value="ECO:0007669"/>
    <property type="project" value="InterPro"/>
</dbReference>
<dbReference type="InterPro" id="IPR007832">
    <property type="entry name" value="RNA_pol_Rpc34"/>
</dbReference>
<keyword evidence="3" id="KW-0240">DNA-directed RNA polymerase</keyword>
<dbReference type="Pfam" id="PF05158">
    <property type="entry name" value="RNA_pol_Rpc34"/>
    <property type="match status" value="1"/>
</dbReference>
<comment type="similarity">
    <text evidence="2">Belongs to the eukaryotic RPC34/RPC39 RNA polymerase subunit family.</text>
</comment>
<keyword evidence="7" id="KW-1185">Reference proteome</keyword>
<evidence type="ECO:0000313" key="6">
    <source>
        <dbReference type="EMBL" id="KAG1903597.1"/>
    </source>
</evidence>
<dbReference type="Proteomes" id="UP001195769">
    <property type="component" value="Unassembled WGS sequence"/>
</dbReference>
<evidence type="ECO:0000256" key="5">
    <source>
        <dbReference type="ARBA" id="ARBA00023242"/>
    </source>
</evidence>
<evidence type="ECO:0000313" key="7">
    <source>
        <dbReference type="Proteomes" id="UP001195769"/>
    </source>
</evidence>
<reference evidence="6" key="1">
    <citation type="journal article" date="2020" name="New Phytol.">
        <title>Comparative genomics reveals dynamic genome evolution in host specialist ectomycorrhizal fungi.</title>
        <authorList>
            <person name="Lofgren L.A."/>
            <person name="Nguyen N.H."/>
            <person name="Vilgalys R."/>
            <person name="Ruytinx J."/>
            <person name="Liao H.L."/>
            <person name="Branco S."/>
            <person name="Kuo A."/>
            <person name="LaButti K."/>
            <person name="Lipzen A."/>
            <person name="Andreopoulos W."/>
            <person name="Pangilinan J."/>
            <person name="Riley R."/>
            <person name="Hundley H."/>
            <person name="Na H."/>
            <person name="Barry K."/>
            <person name="Grigoriev I.V."/>
            <person name="Stajich J.E."/>
            <person name="Kennedy P.G."/>
        </authorList>
    </citation>
    <scope>NUCLEOTIDE SEQUENCE</scope>
    <source>
        <strain evidence="6">FC203</strain>
    </source>
</reference>
<gene>
    <name evidence="6" type="ORF">F5891DRAFT_1210139</name>
</gene>
<dbReference type="Gene3D" id="1.10.10.10">
    <property type="entry name" value="Winged helix-like DNA-binding domain superfamily/Winged helix DNA-binding domain"/>
    <property type="match status" value="1"/>
</dbReference>
<dbReference type="InterPro" id="IPR036390">
    <property type="entry name" value="WH_DNA-bd_sf"/>
</dbReference>
<name>A0AAD4HP31_9AGAM</name>
<keyword evidence="4" id="KW-0804">Transcription</keyword>
<dbReference type="SUPFAM" id="SSF46785">
    <property type="entry name" value="Winged helix' DNA-binding domain"/>
    <property type="match status" value="1"/>
</dbReference>
<dbReference type="InterPro" id="IPR016049">
    <property type="entry name" value="RNA_pol_Rpc34-like"/>
</dbReference>